<dbReference type="SMART" id="SM00851">
    <property type="entry name" value="MGS"/>
    <property type="match status" value="1"/>
</dbReference>
<dbReference type="EMBL" id="CP027226">
    <property type="protein sequence ID" value="AVM42057.1"/>
    <property type="molecule type" value="Genomic_DNA"/>
</dbReference>
<proteinExistence type="inferred from homology"/>
<dbReference type="Proteomes" id="UP000237947">
    <property type="component" value="Chromosome"/>
</dbReference>
<feature type="binding site" evidence="1">
    <location>
        <position position="46"/>
    </location>
    <ligand>
        <name>substrate</name>
    </ligand>
</feature>
<keyword evidence="4" id="KW-1185">Reference proteome</keyword>
<dbReference type="InterPro" id="IPR036914">
    <property type="entry name" value="MGS-like_dom_sf"/>
</dbReference>
<comment type="catalytic activity">
    <reaction evidence="1">
        <text>dihydroxyacetone phosphate = methylglyoxal + phosphate</text>
        <dbReference type="Rhea" id="RHEA:17937"/>
        <dbReference type="ChEBI" id="CHEBI:17158"/>
        <dbReference type="ChEBI" id="CHEBI:43474"/>
        <dbReference type="ChEBI" id="CHEBI:57642"/>
        <dbReference type="EC" id="4.2.3.3"/>
    </reaction>
</comment>
<accession>A0A2S0KM25</accession>
<dbReference type="InterPro" id="IPR011607">
    <property type="entry name" value="MGS-like_dom"/>
</dbReference>
<dbReference type="AlphaFoldDB" id="A0A2S0KM25"/>
<dbReference type="NCBIfam" id="NF003559">
    <property type="entry name" value="PRK05234.1"/>
    <property type="match status" value="1"/>
</dbReference>
<dbReference type="CDD" id="cd01422">
    <property type="entry name" value="MGS"/>
    <property type="match status" value="1"/>
</dbReference>
<keyword evidence="1" id="KW-0456">Lyase</keyword>
<dbReference type="InterPro" id="IPR018148">
    <property type="entry name" value="Methylglyoxal_synth_AS"/>
</dbReference>
<organism evidence="3 4">
    <name type="scientific">Fastidiosipila sanguinis</name>
    <dbReference type="NCBI Taxonomy" id="236753"/>
    <lineage>
        <taxon>Bacteria</taxon>
        <taxon>Bacillati</taxon>
        <taxon>Bacillota</taxon>
        <taxon>Clostridia</taxon>
        <taxon>Eubacteriales</taxon>
        <taxon>Oscillospiraceae</taxon>
        <taxon>Fastidiosipila</taxon>
    </lineage>
</organism>
<feature type="domain" description="MGS-like" evidence="2">
    <location>
        <begin position="27"/>
        <end position="182"/>
    </location>
</feature>
<dbReference type="KEGG" id="fsa:C5Q98_01890"/>
<dbReference type="SUPFAM" id="SSF52335">
    <property type="entry name" value="Methylglyoxal synthase-like"/>
    <property type="match status" value="1"/>
</dbReference>
<dbReference type="Gene3D" id="3.40.50.1380">
    <property type="entry name" value="Methylglyoxal synthase-like domain"/>
    <property type="match status" value="1"/>
</dbReference>
<dbReference type="InterPro" id="IPR004363">
    <property type="entry name" value="Methylgl_synth"/>
</dbReference>
<protein>
    <recommendedName>
        <fullName evidence="1">Methylglyoxal synthase</fullName>
        <shortName evidence="1">MGS</shortName>
        <ecNumber evidence="1">4.2.3.3</ecNumber>
    </recommendedName>
</protein>
<dbReference type="NCBIfam" id="TIGR00160">
    <property type="entry name" value="MGSA"/>
    <property type="match status" value="1"/>
</dbReference>
<feature type="binding site" evidence="1">
    <location>
        <begin position="88"/>
        <end position="89"/>
    </location>
    <ligand>
        <name>substrate</name>
    </ligand>
</feature>
<dbReference type="Pfam" id="PF02142">
    <property type="entry name" value="MGS"/>
    <property type="match status" value="1"/>
</dbReference>
<dbReference type="OrthoDB" id="9787147at2"/>
<feature type="binding site" evidence="1">
    <location>
        <position position="42"/>
    </location>
    <ligand>
        <name>substrate</name>
    </ligand>
</feature>
<dbReference type="PROSITE" id="PS01335">
    <property type="entry name" value="METHYLGLYOXAL_SYNTH"/>
    <property type="match status" value="1"/>
</dbReference>
<reference evidence="4" key="1">
    <citation type="submission" date="2018-02" db="EMBL/GenBank/DDBJ databases">
        <authorList>
            <person name="Holder M.E."/>
            <person name="Ajami N.J."/>
            <person name="Petrosino J.F."/>
        </authorList>
    </citation>
    <scope>NUCLEOTIDE SEQUENCE [LARGE SCALE GENOMIC DNA]</scope>
    <source>
        <strain evidence="4">CCUG 47711</strain>
    </source>
</reference>
<dbReference type="PANTHER" id="PTHR30492:SF0">
    <property type="entry name" value="METHYLGLYOXAL SYNTHASE"/>
    <property type="match status" value="1"/>
</dbReference>
<comment type="similarity">
    <text evidence="1">Belongs to the methylglyoxal synthase family.</text>
</comment>
<feature type="active site" description="Proton donor/acceptor" evidence="1">
    <location>
        <position position="94"/>
    </location>
</feature>
<dbReference type="GO" id="GO:0005829">
    <property type="term" value="C:cytosol"/>
    <property type="evidence" value="ECO:0007669"/>
    <property type="project" value="TreeGrafter"/>
</dbReference>
<dbReference type="RefSeq" id="WP_106012043.1">
    <property type="nucleotide sequence ID" value="NZ_CP027226.1"/>
</dbReference>
<comment type="function">
    <text evidence="1">Catalyzes the formation of methylglyoxal from dihydroxyacetone phosphate.</text>
</comment>
<evidence type="ECO:0000256" key="1">
    <source>
        <dbReference type="HAMAP-Rule" id="MF_00549"/>
    </source>
</evidence>
<dbReference type="PANTHER" id="PTHR30492">
    <property type="entry name" value="METHYLGLYOXAL SYNTHASE"/>
    <property type="match status" value="1"/>
</dbReference>
<dbReference type="GO" id="GO:0019242">
    <property type="term" value="P:methylglyoxal biosynthetic process"/>
    <property type="evidence" value="ECO:0007669"/>
    <property type="project" value="UniProtKB-UniRule"/>
</dbReference>
<dbReference type="PROSITE" id="PS51855">
    <property type="entry name" value="MGS"/>
    <property type="match status" value="1"/>
</dbReference>
<sequence>MLNNDKKINVTDLELELINEVEADDVHEIPTGAVKRIALVAHDNKKKDLLNWVKENRETLKLHKLCGTGTTSTLIREKFNLEIDSYMSGPVGGDQQIGADIAEGDIDILIFFWDPMEMQPHDPDVKALQRLAVLHDCVIATNRATADFVFSSPYLNQSYERKAIDAGGNLRRRVDEFSHVDD</sequence>
<gene>
    <name evidence="1" type="primary">mgsA</name>
    <name evidence="3" type="ORF">C5Q98_01890</name>
</gene>
<evidence type="ECO:0000259" key="2">
    <source>
        <dbReference type="PROSITE" id="PS51855"/>
    </source>
</evidence>
<name>A0A2S0KM25_9FIRM</name>
<dbReference type="EC" id="4.2.3.3" evidence="1"/>
<dbReference type="GO" id="GO:0008929">
    <property type="term" value="F:methylglyoxal synthase activity"/>
    <property type="evidence" value="ECO:0007669"/>
    <property type="project" value="UniProtKB-UniRule"/>
</dbReference>
<feature type="binding site" evidence="1">
    <location>
        <begin position="68"/>
        <end position="71"/>
    </location>
    <ligand>
        <name>substrate</name>
    </ligand>
</feature>
<evidence type="ECO:0000313" key="3">
    <source>
        <dbReference type="EMBL" id="AVM42057.1"/>
    </source>
</evidence>
<dbReference type="HAMAP" id="MF_00549">
    <property type="entry name" value="Methylglyoxal_synth"/>
    <property type="match status" value="1"/>
</dbReference>
<evidence type="ECO:0000313" key="4">
    <source>
        <dbReference type="Proteomes" id="UP000237947"/>
    </source>
</evidence>
<feature type="binding site" evidence="1">
    <location>
        <position position="121"/>
    </location>
    <ligand>
        <name>substrate</name>
    </ligand>
</feature>